<comment type="caution">
    <text evidence="6">Lacks conserved residue(s) required for the propagation of feature annotation.</text>
</comment>
<dbReference type="EC" id="3.4.24.-" evidence="7"/>
<evidence type="ECO:0000256" key="7">
    <source>
        <dbReference type="RuleBase" id="RU361183"/>
    </source>
</evidence>
<evidence type="ECO:0000313" key="10">
    <source>
        <dbReference type="EMBL" id="CAH0404630.1"/>
    </source>
</evidence>
<evidence type="ECO:0000256" key="6">
    <source>
        <dbReference type="PROSITE-ProRule" id="PRU01211"/>
    </source>
</evidence>
<sequence>MVWKCIRIFIFFFILCAVPIKRSLTSAESIHKLTFFGLADRWAINVLKERVSVSGLEEAEPGFDLTDAEIKKFKLWPNGVIPYFIDDFSYDKVLRDRIRHFLEMVGGVTGLHFRELPGPPEDTSARWVFFVNRQAQLGCSDHTPLKYTNEGVQKVVLGYNCMNEEGELSEAVLAIVGVSPQHNAPDRDAYIQVEMQNILPDKQYLFKKLQNRDWLFHDLEYDFNSAGHFNFHKHTKNGLASITPKKPNEIPVGENEGFSYTDVLKIRMLYNYISRKKSKTIKVPECKKLFKPGRNFSQFQSYPEEKVKPRPKPKKYTGSDYLKDESGNVEEGENVVGVEEKNNKDIGEENEEQIKGEAEKNVDEENNKNVEKESKEDLKEENKMTSRDNSERGVEGDNKALSHNIPNFKALKGFDPLYELSDYNDEDRKRRRGRKIKLTKNMK</sequence>
<reference evidence="10" key="1">
    <citation type="submission" date="2021-12" db="EMBL/GenBank/DDBJ databases">
        <authorList>
            <person name="King R."/>
        </authorList>
    </citation>
    <scope>NUCLEOTIDE SEQUENCE</scope>
</reference>
<evidence type="ECO:0000259" key="9">
    <source>
        <dbReference type="PROSITE" id="PS51864"/>
    </source>
</evidence>
<feature type="chain" id="PRO_5044994721" description="Metalloendopeptidase" evidence="7">
    <location>
        <begin position="28"/>
        <end position="443"/>
    </location>
</feature>
<keyword evidence="11" id="KW-1185">Reference proteome</keyword>
<dbReference type="Pfam" id="PF01400">
    <property type="entry name" value="Astacin"/>
    <property type="match status" value="1"/>
</dbReference>
<proteinExistence type="predicted"/>
<evidence type="ECO:0000256" key="1">
    <source>
        <dbReference type="ARBA" id="ARBA00022670"/>
    </source>
</evidence>
<dbReference type="PANTHER" id="PTHR10127">
    <property type="entry name" value="DISCOIDIN, CUB, EGF, LAMININ , AND ZINC METALLOPROTEASE DOMAIN CONTAINING"/>
    <property type="match status" value="1"/>
</dbReference>
<feature type="domain" description="Peptidase M12A" evidence="9">
    <location>
        <begin position="68"/>
        <end position="274"/>
    </location>
</feature>
<protein>
    <recommendedName>
        <fullName evidence="7">Metalloendopeptidase</fullName>
        <ecNumber evidence="7">3.4.24.-</ecNumber>
    </recommendedName>
</protein>
<evidence type="ECO:0000256" key="5">
    <source>
        <dbReference type="ARBA" id="ARBA00023049"/>
    </source>
</evidence>
<dbReference type="InterPro" id="IPR001506">
    <property type="entry name" value="Peptidase_M12A"/>
</dbReference>
<keyword evidence="4 7" id="KW-0862">Zinc</keyword>
<feature type="compositionally biased region" description="Basic and acidic residues" evidence="8">
    <location>
        <begin position="338"/>
        <end position="400"/>
    </location>
</feature>
<keyword evidence="3 7" id="KW-0378">Hydrolase</keyword>
<keyword evidence="7" id="KW-0732">Signal</keyword>
<organism evidence="10 11">
    <name type="scientific">Chilo suppressalis</name>
    <name type="common">Asiatic rice borer moth</name>
    <dbReference type="NCBI Taxonomy" id="168631"/>
    <lineage>
        <taxon>Eukaryota</taxon>
        <taxon>Metazoa</taxon>
        <taxon>Ecdysozoa</taxon>
        <taxon>Arthropoda</taxon>
        <taxon>Hexapoda</taxon>
        <taxon>Insecta</taxon>
        <taxon>Pterygota</taxon>
        <taxon>Neoptera</taxon>
        <taxon>Endopterygota</taxon>
        <taxon>Lepidoptera</taxon>
        <taxon>Glossata</taxon>
        <taxon>Ditrysia</taxon>
        <taxon>Pyraloidea</taxon>
        <taxon>Crambidae</taxon>
        <taxon>Crambinae</taxon>
        <taxon>Chilo</taxon>
    </lineage>
</organism>
<dbReference type="Proteomes" id="UP001153292">
    <property type="component" value="Chromosome 3"/>
</dbReference>
<comment type="cofactor">
    <cofactor evidence="7">
        <name>Zn(2+)</name>
        <dbReference type="ChEBI" id="CHEBI:29105"/>
    </cofactor>
    <text evidence="7">Binds 1 zinc ion per subunit.</text>
</comment>
<evidence type="ECO:0000256" key="8">
    <source>
        <dbReference type="SAM" id="MobiDB-lite"/>
    </source>
</evidence>
<dbReference type="PRINTS" id="PR00480">
    <property type="entry name" value="ASTACIN"/>
</dbReference>
<feature type="compositionally biased region" description="Basic residues" evidence="8">
    <location>
        <begin position="429"/>
        <end position="443"/>
    </location>
</feature>
<dbReference type="EMBL" id="OU963896">
    <property type="protein sequence ID" value="CAH0404630.1"/>
    <property type="molecule type" value="Genomic_DNA"/>
</dbReference>
<keyword evidence="5 7" id="KW-0482">Metalloprotease</keyword>
<evidence type="ECO:0000313" key="11">
    <source>
        <dbReference type="Proteomes" id="UP001153292"/>
    </source>
</evidence>
<evidence type="ECO:0000256" key="2">
    <source>
        <dbReference type="ARBA" id="ARBA00022723"/>
    </source>
</evidence>
<dbReference type="PANTHER" id="PTHR10127:SF780">
    <property type="entry name" value="METALLOENDOPEPTIDASE"/>
    <property type="match status" value="1"/>
</dbReference>
<gene>
    <name evidence="10" type="ORF">CHILSU_LOCUS7976</name>
</gene>
<feature type="region of interest" description="Disordered" evidence="8">
    <location>
        <begin position="422"/>
        <end position="443"/>
    </location>
</feature>
<dbReference type="InterPro" id="IPR024079">
    <property type="entry name" value="MetalloPept_cat_dom_sf"/>
</dbReference>
<keyword evidence="6" id="KW-1015">Disulfide bond</keyword>
<keyword evidence="2 7" id="KW-0479">Metal-binding</keyword>
<dbReference type="InterPro" id="IPR006026">
    <property type="entry name" value="Peptidase_Metallo"/>
</dbReference>
<feature type="region of interest" description="Disordered" evidence="8">
    <location>
        <begin position="300"/>
        <end position="401"/>
    </location>
</feature>
<keyword evidence="1 7" id="KW-0645">Protease</keyword>
<feature type="disulfide bond" evidence="6">
    <location>
        <begin position="139"/>
        <end position="161"/>
    </location>
</feature>
<dbReference type="SUPFAM" id="SSF55486">
    <property type="entry name" value="Metalloproteases ('zincins'), catalytic domain"/>
    <property type="match status" value="1"/>
</dbReference>
<accession>A0ABN8B5L1</accession>
<name>A0ABN8B5L1_CHISP</name>
<feature type="signal peptide" evidence="7">
    <location>
        <begin position="1"/>
        <end position="27"/>
    </location>
</feature>
<evidence type="ECO:0000256" key="4">
    <source>
        <dbReference type="ARBA" id="ARBA00022833"/>
    </source>
</evidence>
<dbReference type="Gene3D" id="3.40.390.10">
    <property type="entry name" value="Collagenase (Catalytic Domain)"/>
    <property type="match status" value="1"/>
</dbReference>
<evidence type="ECO:0000256" key="3">
    <source>
        <dbReference type="ARBA" id="ARBA00022801"/>
    </source>
</evidence>
<dbReference type="SMART" id="SM00235">
    <property type="entry name" value="ZnMc"/>
    <property type="match status" value="1"/>
</dbReference>
<dbReference type="PROSITE" id="PS51864">
    <property type="entry name" value="ASTACIN"/>
    <property type="match status" value="1"/>
</dbReference>